<dbReference type="PROSITE" id="PS50262">
    <property type="entry name" value="G_PROTEIN_RECEP_F1_2"/>
    <property type="match status" value="1"/>
</dbReference>
<feature type="transmembrane region" description="Helical" evidence="5">
    <location>
        <begin position="259"/>
        <end position="280"/>
    </location>
</feature>
<feature type="transmembrane region" description="Helical" evidence="5">
    <location>
        <begin position="292"/>
        <end position="314"/>
    </location>
</feature>
<dbReference type="PANTHER" id="PTHR22718:SF11">
    <property type="entry name" value="7TM GPCR SERPENTINE RECEPTOR CLASS X (SRX) DOMAIN-CONTAINING PROTEIN"/>
    <property type="match status" value="1"/>
</dbReference>
<keyword evidence="8" id="KW-1185">Reference proteome</keyword>
<accession>A0AAD5MJC5</accession>
<sequence>MTIHSTSRVKARLRDRTEQHQDFHICCRQEGRKKLTMVIEEIRSVRLICAFVVLIPTLSGMALHFIVIAAFYKGWTNFRSNSFYLIIMQTVGCSIYLLFIYLYIVFPITLTGVQYMGESFVFYKLPLYFHSVAYVAMLLLTFLLTINRLTIFVFPRINSVLFATKNTLIMSGVIWVYTVSSMTFNQLSGCTKKFSSEGFHIWIDCTEQHKNGHNYDNIQHYQFNLMAVSMCFIYLTIYLKLKTTRQNIDQGAIKKEIVFLIQTIPTSLLSVVALAMFKIIPAIGETGYPRLVATFVNLIIIADNIVSPIMMLIFNRDVRRHLAEFTFYGNENKLIAKKSLFEKSAKELGMVITDRNAVVTLPVGEMGQLDGLVFVLLCSCDSTFQSLTTPSNS</sequence>
<evidence type="ECO:0000256" key="3">
    <source>
        <dbReference type="ARBA" id="ARBA00022989"/>
    </source>
</evidence>
<proteinExistence type="predicted"/>
<dbReference type="GO" id="GO:0016020">
    <property type="term" value="C:membrane"/>
    <property type="evidence" value="ECO:0007669"/>
    <property type="project" value="UniProtKB-SubCell"/>
</dbReference>
<feature type="transmembrane region" description="Helical" evidence="5">
    <location>
        <begin position="45"/>
        <end position="71"/>
    </location>
</feature>
<feature type="transmembrane region" description="Helical" evidence="5">
    <location>
        <begin position="221"/>
        <end position="239"/>
    </location>
</feature>
<evidence type="ECO:0000259" key="6">
    <source>
        <dbReference type="PROSITE" id="PS50262"/>
    </source>
</evidence>
<dbReference type="PANTHER" id="PTHR22718">
    <property type="entry name" value="SERPENTINE RECEPTOR, CLASS X"/>
    <property type="match status" value="1"/>
</dbReference>
<dbReference type="InterPro" id="IPR019430">
    <property type="entry name" value="7TM_GPCR_serpentine_rcpt_Srx"/>
</dbReference>
<evidence type="ECO:0000313" key="8">
    <source>
        <dbReference type="Proteomes" id="UP001196413"/>
    </source>
</evidence>
<comment type="subcellular location">
    <subcellularLocation>
        <location evidence="1">Membrane</location>
    </subcellularLocation>
</comment>
<evidence type="ECO:0000256" key="4">
    <source>
        <dbReference type="ARBA" id="ARBA00023136"/>
    </source>
</evidence>
<keyword evidence="2 5" id="KW-0812">Transmembrane</keyword>
<evidence type="ECO:0000256" key="5">
    <source>
        <dbReference type="SAM" id="Phobius"/>
    </source>
</evidence>
<feature type="domain" description="G-protein coupled receptors family 1 profile" evidence="6">
    <location>
        <begin position="63"/>
        <end position="311"/>
    </location>
</feature>
<keyword evidence="4 5" id="KW-0472">Membrane</keyword>
<feature type="transmembrane region" description="Helical" evidence="5">
    <location>
        <begin position="126"/>
        <end position="146"/>
    </location>
</feature>
<keyword evidence="3 5" id="KW-1133">Transmembrane helix</keyword>
<dbReference type="Proteomes" id="UP001196413">
    <property type="component" value="Unassembled WGS sequence"/>
</dbReference>
<evidence type="ECO:0000256" key="1">
    <source>
        <dbReference type="ARBA" id="ARBA00004370"/>
    </source>
</evidence>
<dbReference type="EMBL" id="JAHQIW010000788">
    <property type="protein sequence ID" value="KAJ1350032.1"/>
    <property type="molecule type" value="Genomic_DNA"/>
</dbReference>
<dbReference type="SUPFAM" id="SSF81321">
    <property type="entry name" value="Family A G protein-coupled receptor-like"/>
    <property type="match status" value="1"/>
</dbReference>
<gene>
    <name evidence="7" type="ORF">KIN20_005735</name>
</gene>
<feature type="transmembrane region" description="Helical" evidence="5">
    <location>
        <begin position="83"/>
        <end position="106"/>
    </location>
</feature>
<evidence type="ECO:0000256" key="2">
    <source>
        <dbReference type="ARBA" id="ARBA00022692"/>
    </source>
</evidence>
<organism evidence="7 8">
    <name type="scientific">Parelaphostrongylus tenuis</name>
    <name type="common">Meningeal worm</name>
    <dbReference type="NCBI Taxonomy" id="148309"/>
    <lineage>
        <taxon>Eukaryota</taxon>
        <taxon>Metazoa</taxon>
        <taxon>Ecdysozoa</taxon>
        <taxon>Nematoda</taxon>
        <taxon>Chromadorea</taxon>
        <taxon>Rhabditida</taxon>
        <taxon>Rhabditina</taxon>
        <taxon>Rhabditomorpha</taxon>
        <taxon>Strongyloidea</taxon>
        <taxon>Metastrongylidae</taxon>
        <taxon>Parelaphostrongylus</taxon>
    </lineage>
</organism>
<dbReference type="AlphaFoldDB" id="A0AAD5MJC5"/>
<evidence type="ECO:0000313" key="7">
    <source>
        <dbReference type="EMBL" id="KAJ1350032.1"/>
    </source>
</evidence>
<dbReference type="InterPro" id="IPR017452">
    <property type="entry name" value="GPCR_Rhodpsn_7TM"/>
</dbReference>
<dbReference type="Gene3D" id="1.20.1070.10">
    <property type="entry name" value="Rhodopsin 7-helix transmembrane proteins"/>
    <property type="match status" value="1"/>
</dbReference>
<dbReference type="Pfam" id="PF10328">
    <property type="entry name" value="7TM_GPCR_Srx"/>
    <property type="match status" value="1"/>
</dbReference>
<name>A0AAD5MJC5_PARTN</name>
<protein>
    <recommendedName>
        <fullName evidence="6">G-protein coupled receptors family 1 profile domain-containing protein</fullName>
    </recommendedName>
</protein>
<reference evidence="7" key="1">
    <citation type="submission" date="2021-06" db="EMBL/GenBank/DDBJ databases">
        <title>Parelaphostrongylus tenuis whole genome reference sequence.</title>
        <authorList>
            <person name="Garwood T.J."/>
            <person name="Larsen P.A."/>
            <person name="Fountain-Jones N.M."/>
            <person name="Garbe J.R."/>
            <person name="Macchietto M.G."/>
            <person name="Kania S.A."/>
            <person name="Gerhold R.W."/>
            <person name="Richards J.E."/>
            <person name="Wolf T.M."/>
        </authorList>
    </citation>
    <scope>NUCLEOTIDE SEQUENCE</scope>
    <source>
        <strain evidence="7">MNPRO001-30</strain>
        <tissue evidence="7">Meninges</tissue>
    </source>
</reference>
<comment type="caution">
    <text evidence="7">The sequence shown here is derived from an EMBL/GenBank/DDBJ whole genome shotgun (WGS) entry which is preliminary data.</text>
</comment>